<keyword evidence="4" id="KW-1185">Reference proteome</keyword>
<feature type="compositionally biased region" description="Pro residues" evidence="1">
    <location>
        <begin position="50"/>
        <end position="64"/>
    </location>
</feature>
<proteinExistence type="predicted"/>
<dbReference type="AlphaFoldDB" id="A0A2T0M5J6"/>
<name>A0A2T0M5J6_9ACTN</name>
<sequence>MGWRIAVLVGLGLAAVPALPAAAPVGVSCLMTAPSRDRLVDAWIAENAPTPTPTPTLTPTPTPEITPESWAYGDVKAGEGPAPIGEERVTTEDLARYLVRVKGCG</sequence>
<keyword evidence="2" id="KW-0732">Signal</keyword>
<evidence type="ECO:0000256" key="1">
    <source>
        <dbReference type="SAM" id="MobiDB-lite"/>
    </source>
</evidence>
<dbReference type="Proteomes" id="UP000238312">
    <property type="component" value="Unassembled WGS sequence"/>
</dbReference>
<evidence type="ECO:0000313" key="4">
    <source>
        <dbReference type="Proteomes" id="UP000238312"/>
    </source>
</evidence>
<dbReference type="PROSITE" id="PS51257">
    <property type="entry name" value="PROKAR_LIPOPROTEIN"/>
    <property type="match status" value="1"/>
</dbReference>
<dbReference type="OrthoDB" id="9953476at2"/>
<gene>
    <name evidence="3" type="ORF">B0I32_131103</name>
</gene>
<organism evidence="3 4">
    <name type="scientific">Nonomuraea fuscirosea</name>
    <dbReference type="NCBI Taxonomy" id="1291556"/>
    <lineage>
        <taxon>Bacteria</taxon>
        <taxon>Bacillati</taxon>
        <taxon>Actinomycetota</taxon>
        <taxon>Actinomycetes</taxon>
        <taxon>Streptosporangiales</taxon>
        <taxon>Streptosporangiaceae</taxon>
        <taxon>Nonomuraea</taxon>
    </lineage>
</organism>
<evidence type="ECO:0000313" key="3">
    <source>
        <dbReference type="EMBL" id="PRX52706.1"/>
    </source>
</evidence>
<protein>
    <recommendedName>
        <fullName evidence="5">Ig-like domain-containing protein</fullName>
    </recommendedName>
</protein>
<feature type="region of interest" description="Disordered" evidence="1">
    <location>
        <begin position="46"/>
        <end position="88"/>
    </location>
</feature>
<accession>A0A2T0M5J6</accession>
<dbReference type="RefSeq" id="WP_106251758.1">
    <property type="nucleotide sequence ID" value="NZ_PVNG01000031.1"/>
</dbReference>
<dbReference type="EMBL" id="PVNG01000031">
    <property type="protein sequence ID" value="PRX52706.1"/>
    <property type="molecule type" value="Genomic_DNA"/>
</dbReference>
<feature type="chain" id="PRO_5039456316" description="Ig-like domain-containing protein" evidence="2">
    <location>
        <begin position="21"/>
        <end position="105"/>
    </location>
</feature>
<comment type="caution">
    <text evidence="3">The sequence shown here is derived from an EMBL/GenBank/DDBJ whole genome shotgun (WGS) entry which is preliminary data.</text>
</comment>
<evidence type="ECO:0000256" key="2">
    <source>
        <dbReference type="SAM" id="SignalP"/>
    </source>
</evidence>
<reference evidence="3 4" key="1">
    <citation type="submission" date="2018-03" db="EMBL/GenBank/DDBJ databases">
        <title>Genomic Encyclopedia of Type Strains, Phase III (KMG-III): the genomes of soil and plant-associated and newly described type strains.</title>
        <authorList>
            <person name="Whitman W."/>
        </authorList>
    </citation>
    <scope>NUCLEOTIDE SEQUENCE [LARGE SCALE GENOMIC DNA]</scope>
    <source>
        <strain evidence="3 4">CGMCC 4.7104</strain>
    </source>
</reference>
<evidence type="ECO:0008006" key="5">
    <source>
        <dbReference type="Google" id="ProtNLM"/>
    </source>
</evidence>
<feature type="signal peptide" evidence="2">
    <location>
        <begin position="1"/>
        <end position="20"/>
    </location>
</feature>